<sequence>MGLTISFILKHQREIIAKVEDGDYLEKLVNENFSVLQEVRDKNPGAKIDDPESESDLEGLLNDDEKLAWTQLSRLGKTPIFFSASKYIAYRPLSSGLTVEEACSFMQKEFQRWLNMNRVHDSLRSYSKKHLGRPNDNLSGAVASKLFIDTVDHEASVKTARETADRSCPIYLSKLDLNINNEQLESMVEDCYRWQSAPHVRPGQSTSERAIDDNDAFEGRKGAYKSMTWLLSTCNFVVPFERRPEWLEEWQHSIQANTAESDCAAKSAPLGPPLKQLLLTPLTMYEGYSRPQRSLPEVDDYAVVILYFI</sequence>
<evidence type="ECO:0000313" key="2">
    <source>
        <dbReference type="Proteomes" id="UP001230649"/>
    </source>
</evidence>
<protein>
    <submittedName>
        <fullName evidence="1">Uncharacterized protein</fullName>
    </submittedName>
</protein>
<dbReference type="Proteomes" id="UP001230649">
    <property type="component" value="Unassembled WGS sequence"/>
</dbReference>
<keyword evidence="2" id="KW-1185">Reference proteome</keyword>
<comment type="caution">
    <text evidence="1">The sequence shown here is derived from an EMBL/GenBank/DDBJ whole genome shotgun (WGS) entry which is preliminary data.</text>
</comment>
<dbReference type="EMBL" id="JASBWS010000097">
    <property type="protein sequence ID" value="KAJ9098019.1"/>
    <property type="molecule type" value="Genomic_DNA"/>
</dbReference>
<reference evidence="1" key="1">
    <citation type="submission" date="2023-04" db="EMBL/GenBank/DDBJ databases">
        <title>Draft Genome sequencing of Naganishia species isolated from polar environments using Oxford Nanopore Technology.</title>
        <authorList>
            <person name="Leo P."/>
            <person name="Venkateswaran K."/>
        </authorList>
    </citation>
    <scope>NUCLEOTIDE SEQUENCE</scope>
    <source>
        <strain evidence="1">MNA-CCFEE 5262</strain>
    </source>
</reference>
<proteinExistence type="predicted"/>
<accession>A0ACC2VF34</accession>
<name>A0ACC2VF34_9TREE</name>
<evidence type="ECO:0000313" key="1">
    <source>
        <dbReference type="EMBL" id="KAJ9098019.1"/>
    </source>
</evidence>
<gene>
    <name evidence="1" type="ORF">QFC20_006050</name>
</gene>
<organism evidence="1 2">
    <name type="scientific">Naganishia adeliensis</name>
    <dbReference type="NCBI Taxonomy" id="92952"/>
    <lineage>
        <taxon>Eukaryota</taxon>
        <taxon>Fungi</taxon>
        <taxon>Dikarya</taxon>
        <taxon>Basidiomycota</taxon>
        <taxon>Agaricomycotina</taxon>
        <taxon>Tremellomycetes</taxon>
        <taxon>Filobasidiales</taxon>
        <taxon>Filobasidiaceae</taxon>
        <taxon>Naganishia</taxon>
    </lineage>
</organism>